<dbReference type="GO" id="GO:0000272">
    <property type="term" value="P:polysaccharide catabolic process"/>
    <property type="evidence" value="ECO:0007669"/>
    <property type="project" value="InterPro"/>
</dbReference>
<dbReference type="AlphaFoldDB" id="A0A9X7IRM8"/>
<dbReference type="InterPro" id="IPR001547">
    <property type="entry name" value="Glyco_hydro_5"/>
</dbReference>
<evidence type="ECO:0000313" key="7">
    <source>
        <dbReference type="Proteomes" id="UP000237911"/>
    </source>
</evidence>
<dbReference type="SUPFAM" id="SSF51445">
    <property type="entry name" value="(Trans)glycosidases"/>
    <property type="match status" value="1"/>
</dbReference>
<keyword evidence="7" id="KW-1185">Reference proteome</keyword>
<dbReference type="EMBL" id="PUEV01000003">
    <property type="protein sequence ID" value="PQM54192.1"/>
    <property type="molecule type" value="Genomic_DNA"/>
</dbReference>
<keyword evidence="2" id="KW-0378">Hydrolase</keyword>
<dbReference type="InterPro" id="IPR048996">
    <property type="entry name" value="PGRS_rpt"/>
</dbReference>
<dbReference type="RefSeq" id="WP_105294387.1">
    <property type="nucleotide sequence ID" value="NZ_PUEV01000003.1"/>
</dbReference>
<dbReference type="GO" id="GO:0016042">
    <property type="term" value="P:lipid catabolic process"/>
    <property type="evidence" value="ECO:0007669"/>
    <property type="project" value="UniProtKB-ARBA"/>
</dbReference>
<evidence type="ECO:0000256" key="3">
    <source>
        <dbReference type="ARBA" id="ARBA00023295"/>
    </source>
</evidence>
<organism evidence="6 7">
    <name type="scientific">Mycolicibacter virginiensis</name>
    <dbReference type="NCBI Taxonomy" id="1795032"/>
    <lineage>
        <taxon>Bacteria</taxon>
        <taxon>Bacillati</taxon>
        <taxon>Actinomycetota</taxon>
        <taxon>Actinomycetes</taxon>
        <taxon>Mycobacteriales</taxon>
        <taxon>Mycobacteriaceae</taxon>
        <taxon>Mycolicibacter</taxon>
    </lineage>
</organism>
<dbReference type="InterPro" id="IPR017853">
    <property type="entry name" value="GH"/>
</dbReference>
<dbReference type="InterPro" id="IPR013780">
    <property type="entry name" value="Glyco_hydro_b"/>
</dbReference>
<evidence type="ECO:0000259" key="4">
    <source>
        <dbReference type="Pfam" id="PF00150"/>
    </source>
</evidence>
<reference evidence="6 7" key="1">
    <citation type="submission" date="2018-02" db="EMBL/GenBank/DDBJ databases">
        <title>Draft genome sequence of Mycobacterium virginiense isolated from mud of a swine farm in Japan.</title>
        <authorList>
            <person name="Ohya K."/>
        </authorList>
    </citation>
    <scope>NUCLEOTIDE SEQUENCE [LARGE SCALE GENOMIC DNA]</scope>
    <source>
        <strain evidence="6 7">GF75</strain>
    </source>
</reference>
<dbReference type="Pfam" id="PF00150">
    <property type="entry name" value="Cellulase"/>
    <property type="match status" value="1"/>
</dbReference>
<name>A0A9X7IRM8_9MYCO</name>
<evidence type="ECO:0000313" key="6">
    <source>
        <dbReference type="EMBL" id="PQM54192.1"/>
    </source>
</evidence>
<dbReference type="Gene3D" id="2.60.40.1180">
    <property type="entry name" value="Golgi alpha-mannosidase II"/>
    <property type="match status" value="1"/>
</dbReference>
<gene>
    <name evidence="6" type="ORF">C5U48_00590</name>
</gene>
<sequence length="759" mass="78571">MTRQRSVTRTHRLGNNPARRRLVGFGVSAGAFVAFGLAPLSAPVAGADFDDAIDAAFAPFLDTTTNTLDWDAVLSPSAWDTFLAPTHWDGVLAELGALAVPGTASFDQTDLADWVQQYLYTPMHAGMQAWITSDFGKSVNDVINTVFGSLVIGNGVDGTAAIPDGTAGGWLFGDGGAGWDSTEAGVAGGDGGAAGLFGTGGAGGDGGTGAIGGHGGNGGWLIGIGGDGGDGGSSDTGVGGHGGDGGSATGLFGIGGAGGDAGDGVYTGGRELPALGGAGGNGSSLLGAHGVHGQFGTLEGLPPGGVADLGTTGAWITDNDGRVVVLHGFGEVNKRAPFYPAAENEGFSDADAALLAANGFNVVRVGILWEGVEPRPGVIDYDYLAAINQTIQTLSNHGIYTVLDMHQDLYSSGLGGPMGYGDGAPDWAVQTGGLPNPDTGWPWTYALNPAENHVWDAFWRNSDAPDGVGLQNHYAQMWQAVAHYFRDDPHVVGYELMNEPWAGSTWLSTIFGNSFFEGQQLTSFYDQVASAIRSVDSTTTLYVEPSTLSGNLPIPTYLGEVDDPNVVYAFHDYCTMTALFGTDFGCSLWETIVHGYADAYASKYDLPVAITEFGASTNTGSITDTMTEANRYGYSWMFWDYTLIRYHDLHTPITDDTVDYATLTTLAQPYPLAVAGTPGAWSFADGTFNFSYSTEMASGSGYFAAGTQTEISVPTLQYPDGYQVSVTGGHVVSAPGAPVLVIASDGGTNTITVTVTPAI</sequence>
<dbReference type="Gene3D" id="3.20.20.80">
    <property type="entry name" value="Glycosidases"/>
    <property type="match status" value="1"/>
</dbReference>
<proteinExistence type="inferred from homology"/>
<keyword evidence="3" id="KW-0326">Glycosidase</keyword>
<dbReference type="Pfam" id="PF18564">
    <property type="entry name" value="Glyco_hydro_5_C"/>
    <property type="match status" value="1"/>
</dbReference>
<dbReference type="GO" id="GO:1901136">
    <property type="term" value="P:carbohydrate derivative catabolic process"/>
    <property type="evidence" value="ECO:0007669"/>
    <property type="project" value="UniProtKB-ARBA"/>
</dbReference>
<dbReference type="Pfam" id="PF21526">
    <property type="entry name" value="PGRS"/>
    <property type="match status" value="1"/>
</dbReference>
<evidence type="ECO:0000256" key="2">
    <source>
        <dbReference type="ARBA" id="ARBA00022801"/>
    </source>
</evidence>
<comment type="similarity">
    <text evidence="1">Belongs to the glycosyl hydrolase 5 (cellulase A) family.</text>
</comment>
<dbReference type="GO" id="GO:0004553">
    <property type="term" value="F:hydrolase activity, hydrolyzing O-glycosyl compounds"/>
    <property type="evidence" value="ECO:0007669"/>
    <property type="project" value="InterPro"/>
</dbReference>
<evidence type="ECO:0000259" key="5">
    <source>
        <dbReference type="Pfam" id="PF18564"/>
    </source>
</evidence>
<dbReference type="InterPro" id="IPR052066">
    <property type="entry name" value="Glycosphingolipid_Hydrolases"/>
</dbReference>
<dbReference type="InterPro" id="IPR041036">
    <property type="entry name" value="GH5_C"/>
</dbReference>
<dbReference type="PANTHER" id="PTHR31308:SF3">
    <property type="entry name" value="ENDOGLYCOCERAMIDASE"/>
    <property type="match status" value="1"/>
</dbReference>
<protein>
    <submittedName>
        <fullName evidence="6">Endoglycoceramidase</fullName>
    </submittedName>
</protein>
<accession>A0A9X7IRM8</accession>
<feature type="domain" description="Glycoside hydrolase family 5 C-terminal" evidence="5">
    <location>
        <begin position="669"/>
        <end position="755"/>
    </location>
</feature>
<dbReference type="Proteomes" id="UP000237911">
    <property type="component" value="Unassembled WGS sequence"/>
</dbReference>
<feature type="domain" description="Glycoside hydrolase family 5" evidence="4">
    <location>
        <begin position="349"/>
        <end position="641"/>
    </location>
</feature>
<evidence type="ECO:0000256" key="1">
    <source>
        <dbReference type="ARBA" id="ARBA00005641"/>
    </source>
</evidence>
<dbReference type="InterPro" id="IPR006311">
    <property type="entry name" value="TAT_signal"/>
</dbReference>
<comment type="caution">
    <text evidence="6">The sequence shown here is derived from an EMBL/GenBank/DDBJ whole genome shotgun (WGS) entry which is preliminary data.</text>
</comment>
<dbReference type="PANTHER" id="PTHR31308">
    <property type="match status" value="1"/>
</dbReference>
<dbReference type="PROSITE" id="PS51318">
    <property type="entry name" value="TAT"/>
    <property type="match status" value="1"/>
</dbReference>